<reference evidence="3 4" key="1">
    <citation type="journal article" date="2007" name="Science">
        <title>Sea anemone genome reveals ancestral eumetazoan gene repertoire and genomic organization.</title>
        <authorList>
            <person name="Putnam N.H."/>
            <person name="Srivastava M."/>
            <person name="Hellsten U."/>
            <person name="Dirks B."/>
            <person name="Chapman J."/>
            <person name="Salamov A."/>
            <person name="Terry A."/>
            <person name="Shapiro H."/>
            <person name="Lindquist E."/>
            <person name="Kapitonov V.V."/>
            <person name="Jurka J."/>
            <person name="Genikhovich G."/>
            <person name="Grigoriev I.V."/>
            <person name="Lucas S.M."/>
            <person name="Steele R.E."/>
            <person name="Finnerty J.R."/>
            <person name="Technau U."/>
            <person name="Martindale M.Q."/>
            <person name="Rokhsar D.S."/>
        </authorList>
    </citation>
    <scope>NUCLEOTIDE SEQUENCE [LARGE SCALE GENOMIC DNA]</scope>
    <source>
        <strain evidence="4">CH2 X CH6</strain>
    </source>
</reference>
<dbReference type="OMA" id="ENXFHIN"/>
<evidence type="ECO:0000313" key="3">
    <source>
        <dbReference type="EMBL" id="EDO32365.1"/>
    </source>
</evidence>
<dbReference type="Pfam" id="PF20413">
    <property type="entry name" value="BLTP1_N"/>
    <property type="match status" value="2"/>
</dbReference>
<feature type="region of interest" description="Disordered" evidence="1">
    <location>
        <begin position="212"/>
        <end position="231"/>
    </location>
</feature>
<dbReference type="HOGENOM" id="CLU_007098_0_0_1"/>
<proteinExistence type="predicted"/>
<feature type="non-terminal residue" evidence="3">
    <location>
        <position position="1"/>
    </location>
</feature>
<evidence type="ECO:0000259" key="2">
    <source>
        <dbReference type="Pfam" id="PF20413"/>
    </source>
</evidence>
<dbReference type="InParanoid" id="A7SVA7"/>
<dbReference type="InterPro" id="IPR033616">
    <property type="entry name" value="BLTP1"/>
</dbReference>
<dbReference type="PANTHER" id="PTHR31640">
    <property type="entry name" value="TRANSMEMBRANE PROTEIN KIAA1109"/>
    <property type="match status" value="1"/>
</dbReference>
<feature type="domain" description="Bridge-like lipid transfer protein family member 1 N-terminal" evidence="2">
    <location>
        <begin position="286"/>
        <end position="680"/>
    </location>
</feature>
<gene>
    <name evidence="3" type="ORF">NEMVEDRAFT_v1g133886</name>
</gene>
<dbReference type="Proteomes" id="UP000001593">
    <property type="component" value="Unassembled WGS sequence"/>
</dbReference>
<dbReference type="PANTHER" id="PTHR31640:SF1">
    <property type="entry name" value="BRIDGE-LIKE LIPID TRANSFER PROTEIN FAMILY MEMBER 1"/>
    <property type="match status" value="1"/>
</dbReference>
<evidence type="ECO:0000256" key="1">
    <source>
        <dbReference type="SAM" id="MobiDB-lite"/>
    </source>
</evidence>
<name>A7SVA7_NEMVE</name>
<dbReference type="InterPro" id="IPR047104">
    <property type="entry name" value="BLTP1_N"/>
</dbReference>
<accession>A7SVA7</accession>
<keyword evidence="4" id="KW-1185">Reference proteome</keyword>
<dbReference type="eggNOG" id="KOG3596">
    <property type="taxonomic scope" value="Eukaryota"/>
</dbReference>
<organism evidence="3 4">
    <name type="scientific">Nematostella vectensis</name>
    <name type="common">Starlet sea anemone</name>
    <dbReference type="NCBI Taxonomy" id="45351"/>
    <lineage>
        <taxon>Eukaryota</taxon>
        <taxon>Metazoa</taxon>
        <taxon>Cnidaria</taxon>
        <taxon>Anthozoa</taxon>
        <taxon>Hexacorallia</taxon>
        <taxon>Actiniaria</taxon>
        <taxon>Edwardsiidae</taxon>
        <taxon>Nematostella</taxon>
    </lineage>
</organism>
<feature type="domain" description="Bridge-like lipid transfer protein family member 1 N-terminal" evidence="2">
    <location>
        <begin position="2"/>
        <end position="277"/>
    </location>
</feature>
<feature type="non-terminal residue" evidence="3">
    <location>
        <position position="720"/>
    </location>
</feature>
<dbReference type="EMBL" id="DS469829">
    <property type="protein sequence ID" value="EDO32365.1"/>
    <property type="molecule type" value="Genomic_DNA"/>
</dbReference>
<dbReference type="AlphaFoldDB" id="A7SVA7"/>
<sequence>QETRAVHVCVGAGSHIGVYQPWTVNDYGYTTSVVTKLLNVDASTSMSFRNLFEADTLDLAFHMSFPRVWNQTQHWACDVNVHKVTWYFVFTHKWYFQELLEDWSVNYRPDLLTFVPYEWQFNIVLHDFEMIWIANEHNWIECSSNPRQENAELAFCGEVFDLTFVLQFLRFLPEFEDIKFFLQVEKLVARACLPEYDTLRRSFLSLSRTSNKPLPEEGIDSGDETTTGMGGGDGGDGMFTNIFRRYTDVSRGWVDVMSVPIMGLSLGYMYHPVIPNSKYDVPRDRPLLWEPLDMEPDVITLELEAGPAALRLFGSLLRILNGIKENYFGMDQVFQECVSLINAKSAGEGLRTRVTTPEPVRETINMFSLRPLEANLYISLYDFKTELTKHCGPNEPSSPLLIMERLTFEMHKTYKETRLQVHLTPMTILVSDNNERGLMHQHLSKGHLSLSGFQMRGHAMFSDKGLPPDSETLEYAWLVELQFGILSGKITIPQIQSLINWGQTFVFHLLIEENSFEPSRPYQRCIHGNYQNLCTSSDELCITEDDIKYRMTRVSLENVDVYIVETGVACNLEISPLRLATCNLHSAVPSSGLSAFLQAVKIRQFVLAPFPLSEDPMLSDVHKRMSVCDDVIWLEAASMELGPIISDVALATDNLDNRFSQKDFLQHHDHASQRLWFLWEPSERHPNRRHGCCACVGGCNFFGKNVNGPRFFVAEKLDAS</sequence>
<dbReference type="PhylomeDB" id="A7SVA7"/>
<protein>
    <recommendedName>
        <fullName evidence="2">Bridge-like lipid transfer protein family member 1 N-terminal domain-containing protein</fullName>
    </recommendedName>
</protein>
<evidence type="ECO:0000313" key="4">
    <source>
        <dbReference type="Proteomes" id="UP000001593"/>
    </source>
</evidence>